<dbReference type="GO" id="GO:0070979">
    <property type="term" value="P:protein K11-linked ubiquitination"/>
    <property type="evidence" value="ECO:0007669"/>
    <property type="project" value="TreeGrafter"/>
</dbReference>
<dbReference type="InterPro" id="IPR048971">
    <property type="entry name" value="Apc1_3rd"/>
</dbReference>
<dbReference type="Pfam" id="PF21282">
    <property type="entry name" value="APC1_3rd"/>
    <property type="match status" value="1"/>
</dbReference>
<sequence>MLCILLDNSRIEIYGESGRSFIVSLPCKMSKIWSLNDEYLLVERKIVNPDPSSTIPIIYYLTHPLEDLKALASVVDNQSNDMEDDILMTEPIYDYLKSEEEVIAYIFLNLFMITFNTNTKILSIYSIMEEGFVQRIPYADNNDFSDYLKCNLETVQISIFPQNNFGTEYTLFLINNNSLFAFTIFRNDLEEAFILKPKFFKEGVVSISEFNYPLANETLFNGNIEGFLHLMILAENSNYSLILVLDGEFIMWEQALDSQYSKIEHLVDNRLSLKTADYSLRYRLDICPNSKLVQDCLSVFQSVLTKDLFSSIFYDFQTSRIGNANDWDIFINLLNYLTFGVEPNSPTTQESDPWKLMELIHTKNSATSSQIFNTSKLRTNKQVLIQNLPLILISIHLLYENYKLHTSEWNNVETLVRYLFNLSNKLKWKAFSEVYQRDFNYTLTLTVPSNPVDIEFPVVEKIKFLNNYYTTGIIAPTILGWIEEIFINKSLNVDLMYPSITNCSATSLSRKICRFFSLLVTNKEDLYNVESNNNSVSMDINGLQTGLLDLPPHERVAIALLQEGFSSVDGLSFLPFSVSLPIREALVQCRNSIQPVTRTPEYCKLIEREDLAVNNQAQSESEVLLDGNQIVSEFTKTLGTGVPSIASNQDSEDDIGHMIWSEDRRLEQVSKMLDSSIPTQIQKHTLQLSEDDLDGFDPNDAPELQRKILLNMKQQVLSFCIGRGMLSIASKKNNNSGSVSNDTTSNILTIPPIVLSSKLKRNRAIMTIDVSKIVPENEISASCSTQWAEFHNGVASGLTIGRDSKITKEWIMFHKPNKRAGQFMNKTSNDSVSHAGLLLALGLQGHLTCLGPTDIYGYLQQRHEATTIGILLGLSCSYIGTQDQYITRSLSLYVPSLVVGMSDMEMPMEVSGAALVGIGLLYMGSGHRFMTEVLLGELARPPNDNSTNSRESYSLSAGFALGYVHLAKGANGSSHELKMDQRLLSYMTGGSKRPEFDTFAMMASKSKSQMIQKGGKGQNTSEFVNTSCSRIKENEKFVNVDVTGQGACIALTLKYLKTHDLTIASEMKVPDTKYMLDYVRPDMIILRIVGSSLIMWDHIKNTDEWIKSKLPGVLNNTAPISIVESSELSKIYAYSVSGCCMAIGLKYAGSHDTKAYNLLLGLLQQVIKSKLKIFLNNEQMQIPYSVNLDKYTTDRATTVILLSICCVMAGSGNIEVIRIIKSLRQKYVASPATQQGGYGIHMALSMSLGLLFLGGGRCSLSTNDRSIAALLCSIYPIFPQTTTDNRYHSQALRHMYILSTENRLIETVDIDTKERCHVPIQIETTHGDVLHKLSPCLIPEAHLLKKITTMNERRRCSTVHALPQDPQLGEAMFTSFTFPPRKPGHDVVDEVLEEMEEMNLNEEEQDSTDQ</sequence>
<evidence type="ECO:0000313" key="9">
    <source>
        <dbReference type="Proteomes" id="UP000006671"/>
    </source>
</evidence>
<dbReference type="Proteomes" id="UP000006671">
    <property type="component" value="Unassembled WGS sequence"/>
</dbReference>
<comment type="similarity">
    <text evidence="1">Belongs to the APC1 family.</text>
</comment>
<proteinExistence type="inferred from homology"/>
<name>D2UX45_NAEGR</name>
<dbReference type="VEuPathDB" id="AmoebaDB:NAEGRDRAFT_45282"/>
<dbReference type="OMA" id="KEWIMFH"/>
<dbReference type="GO" id="GO:0060090">
    <property type="term" value="F:molecular adaptor activity"/>
    <property type="evidence" value="ECO:0007669"/>
    <property type="project" value="TreeGrafter"/>
</dbReference>
<evidence type="ECO:0000256" key="3">
    <source>
        <dbReference type="ARBA" id="ARBA00022737"/>
    </source>
</evidence>
<dbReference type="eggNOG" id="KOG1858">
    <property type="taxonomic scope" value="Eukaryota"/>
</dbReference>
<keyword evidence="3" id="KW-0677">Repeat</keyword>
<dbReference type="KEGG" id="ngr:NAEGRDRAFT_45282"/>
<dbReference type="STRING" id="5762.D2UX45"/>
<organism evidence="9">
    <name type="scientific">Naegleria gruberi</name>
    <name type="common">Amoeba</name>
    <dbReference type="NCBI Taxonomy" id="5762"/>
    <lineage>
        <taxon>Eukaryota</taxon>
        <taxon>Discoba</taxon>
        <taxon>Heterolobosea</taxon>
        <taxon>Tetramitia</taxon>
        <taxon>Eutetramitia</taxon>
        <taxon>Vahlkampfiidae</taxon>
        <taxon>Naegleria</taxon>
    </lineage>
</organism>
<dbReference type="FunCoup" id="D2UX45">
    <property type="interactions" value="547"/>
</dbReference>
<gene>
    <name evidence="8" type="ORF">NAEGRDRAFT_45282</name>
</gene>
<dbReference type="GO" id="GO:0031145">
    <property type="term" value="P:anaphase-promoting complex-dependent catabolic process"/>
    <property type="evidence" value="ECO:0007669"/>
    <property type="project" value="TreeGrafter"/>
</dbReference>
<evidence type="ECO:0000256" key="5">
    <source>
        <dbReference type="ARBA" id="ARBA00023306"/>
    </source>
</evidence>
<keyword evidence="9" id="KW-1185">Reference proteome</keyword>
<dbReference type="GO" id="GO:0005680">
    <property type="term" value="C:anaphase-promoting complex"/>
    <property type="evidence" value="ECO:0007669"/>
    <property type="project" value="InterPro"/>
</dbReference>
<dbReference type="Gene3D" id="1.25.10.10">
    <property type="entry name" value="Leucine-rich Repeat Variant"/>
    <property type="match status" value="2"/>
</dbReference>
<dbReference type="InterPro" id="IPR024990">
    <property type="entry name" value="Apc1"/>
</dbReference>
<dbReference type="RefSeq" id="XP_002683303.1">
    <property type="nucleotide sequence ID" value="XM_002683257.1"/>
</dbReference>
<keyword evidence="4" id="KW-0498">Mitosis</keyword>
<accession>D2UX45</accession>
<keyword evidence="5" id="KW-0131">Cell cycle</keyword>
<reference evidence="8 9" key="1">
    <citation type="journal article" date="2010" name="Cell">
        <title>The genome of Naegleria gruberi illuminates early eukaryotic versatility.</title>
        <authorList>
            <person name="Fritz-Laylin L.K."/>
            <person name="Prochnik S.E."/>
            <person name="Ginger M.L."/>
            <person name="Dacks J.B."/>
            <person name="Carpenter M.L."/>
            <person name="Field M.C."/>
            <person name="Kuo A."/>
            <person name="Paredez A."/>
            <person name="Chapman J."/>
            <person name="Pham J."/>
            <person name="Shu S."/>
            <person name="Neupane R."/>
            <person name="Cipriano M."/>
            <person name="Mancuso J."/>
            <person name="Tu H."/>
            <person name="Salamov A."/>
            <person name="Lindquist E."/>
            <person name="Shapiro H."/>
            <person name="Lucas S."/>
            <person name="Grigoriev I.V."/>
            <person name="Cande W.Z."/>
            <person name="Fulton C."/>
            <person name="Rokhsar D.S."/>
            <person name="Dawson S.C."/>
        </authorList>
    </citation>
    <scope>NUCLEOTIDE SEQUENCE [LARGE SCALE GENOMIC DNA]</scope>
    <source>
        <strain evidence="8 9">NEG-M</strain>
    </source>
</reference>
<dbReference type="EMBL" id="GG738845">
    <property type="protein sequence ID" value="EFC50559.1"/>
    <property type="molecule type" value="Genomic_DNA"/>
</dbReference>
<dbReference type="InParanoid" id="D2UX45"/>
<evidence type="ECO:0000256" key="4">
    <source>
        <dbReference type="ARBA" id="ARBA00022776"/>
    </source>
</evidence>
<dbReference type="Pfam" id="PF20518">
    <property type="entry name" value="Apc1_MidN"/>
    <property type="match status" value="1"/>
</dbReference>
<dbReference type="GO" id="GO:0007091">
    <property type="term" value="P:metaphase/anaphase transition of mitotic cell cycle"/>
    <property type="evidence" value="ECO:0007669"/>
    <property type="project" value="TreeGrafter"/>
</dbReference>
<evidence type="ECO:0000256" key="2">
    <source>
        <dbReference type="ARBA" id="ARBA00022618"/>
    </source>
</evidence>
<evidence type="ECO:0000256" key="1">
    <source>
        <dbReference type="ARBA" id="ARBA00010547"/>
    </source>
</evidence>
<dbReference type="PANTHER" id="PTHR12827:SF3">
    <property type="entry name" value="ANAPHASE-PROMOTING COMPLEX SUBUNIT 1"/>
    <property type="match status" value="1"/>
</dbReference>
<evidence type="ECO:0000259" key="6">
    <source>
        <dbReference type="Pfam" id="PF20518"/>
    </source>
</evidence>
<dbReference type="GO" id="GO:0051301">
    <property type="term" value="P:cell division"/>
    <property type="evidence" value="ECO:0007669"/>
    <property type="project" value="UniProtKB-KW"/>
</dbReference>
<protein>
    <submittedName>
        <fullName evidence="8">Predicted protein</fullName>
    </submittedName>
</protein>
<feature type="domain" description="Anaphase-promoting complex subunit 1 middle" evidence="6">
    <location>
        <begin position="381"/>
        <end position="612"/>
    </location>
</feature>
<keyword evidence="2" id="KW-0132">Cell division</keyword>
<evidence type="ECO:0000313" key="8">
    <source>
        <dbReference type="EMBL" id="EFC50559.1"/>
    </source>
</evidence>
<dbReference type="PANTHER" id="PTHR12827">
    <property type="entry name" value="MEIOTIC CHECKPOINT REGULATOR TSG24 FAMILY MEMBER"/>
    <property type="match status" value="1"/>
</dbReference>
<dbReference type="GeneID" id="8864020"/>
<evidence type="ECO:0000259" key="7">
    <source>
        <dbReference type="Pfam" id="PF21282"/>
    </source>
</evidence>
<dbReference type="InterPro" id="IPR011989">
    <property type="entry name" value="ARM-like"/>
</dbReference>
<dbReference type="OrthoDB" id="5976116at2759"/>
<feature type="domain" description="Anaphase-promoting complex subunit 1 beta-sandwich" evidence="7">
    <location>
        <begin position="1303"/>
        <end position="1353"/>
    </location>
</feature>
<dbReference type="InterPro" id="IPR046794">
    <property type="entry name" value="Apc1_MidN"/>
</dbReference>